<evidence type="ECO:0000313" key="6">
    <source>
        <dbReference type="EMBL" id="NMH28913.1"/>
    </source>
</evidence>
<comment type="caution">
    <text evidence="6">The sequence shown here is derived from an EMBL/GenBank/DDBJ whole genome shotgun (WGS) entry which is preliminary data.</text>
</comment>
<organism evidence="6 7">
    <name type="scientific">Flavobacterium silvaticum</name>
    <dbReference type="NCBI Taxonomy" id="1852020"/>
    <lineage>
        <taxon>Bacteria</taxon>
        <taxon>Pseudomonadati</taxon>
        <taxon>Bacteroidota</taxon>
        <taxon>Flavobacteriia</taxon>
        <taxon>Flavobacteriales</taxon>
        <taxon>Flavobacteriaceae</taxon>
        <taxon>Flavobacterium</taxon>
    </lineage>
</organism>
<sequence length="124" mass="13676">MKTSKMIFWTATIIIFLMEGVLPAFTSQTDIAREGIRHLGYPAYFGNALVIFKVIGALVLVVPAASQRIKEFAYAGFAYTLTFAAISHTVVDGFGFQAVLPLIFLGILGLSYFHYHKLKKVVAN</sequence>
<dbReference type="GO" id="GO:0016020">
    <property type="term" value="C:membrane"/>
    <property type="evidence" value="ECO:0007669"/>
    <property type="project" value="UniProtKB-SubCell"/>
</dbReference>
<evidence type="ECO:0000256" key="1">
    <source>
        <dbReference type="ARBA" id="ARBA00004141"/>
    </source>
</evidence>
<feature type="transmembrane region" description="Helical" evidence="5">
    <location>
        <begin position="7"/>
        <end position="25"/>
    </location>
</feature>
<feature type="transmembrane region" description="Helical" evidence="5">
    <location>
        <begin position="72"/>
        <end position="90"/>
    </location>
</feature>
<dbReference type="Proteomes" id="UP000712080">
    <property type="component" value="Unassembled WGS sequence"/>
</dbReference>
<evidence type="ECO:0000256" key="3">
    <source>
        <dbReference type="ARBA" id="ARBA00022989"/>
    </source>
</evidence>
<protein>
    <submittedName>
        <fullName evidence="6">DoxX family protein</fullName>
    </submittedName>
</protein>
<dbReference type="EMBL" id="JAAMPU010000107">
    <property type="protein sequence ID" value="NMH28913.1"/>
    <property type="molecule type" value="Genomic_DNA"/>
</dbReference>
<feature type="transmembrane region" description="Helical" evidence="5">
    <location>
        <begin position="96"/>
        <end position="115"/>
    </location>
</feature>
<proteinExistence type="predicted"/>
<evidence type="ECO:0000256" key="4">
    <source>
        <dbReference type="ARBA" id="ARBA00023136"/>
    </source>
</evidence>
<dbReference type="InterPro" id="IPR032808">
    <property type="entry name" value="DoxX"/>
</dbReference>
<feature type="transmembrane region" description="Helical" evidence="5">
    <location>
        <begin position="45"/>
        <end position="65"/>
    </location>
</feature>
<evidence type="ECO:0000256" key="2">
    <source>
        <dbReference type="ARBA" id="ARBA00022692"/>
    </source>
</evidence>
<keyword evidence="4 5" id="KW-0472">Membrane</keyword>
<gene>
    <name evidence="6" type="ORF">G6047_12790</name>
</gene>
<keyword evidence="2 5" id="KW-0812">Transmembrane</keyword>
<name>A0A972FUS0_9FLAO</name>
<evidence type="ECO:0000313" key="7">
    <source>
        <dbReference type="Proteomes" id="UP000712080"/>
    </source>
</evidence>
<evidence type="ECO:0000256" key="5">
    <source>
        <dbReference type="SAM" id="Phobius"/>
    </source>
</evidence>
<accession>A0A972FUS0</accession>
<dbReference type="AlphaFoldDB" id="A0A972FUS0"/>
<keyword evidence="7" id="KW-1185">Reference proteome</keyword>
<keyword evidence="3 5" id="KW-1133">Transmembrane helix</keyword>
<comment type="subcellular location">
    <subcellularLocation>
        <location evidence="1">Membrane</location>
        <topology evidence="1">Multi-pass membrane protein</topology>
    </subcellularLocation>
</comment>
<reference evidence="6" key="1">
    <citation type="submission" date="2020-02" db="EMBL/GenBank/DDBJ databases">
        <title>Flavobacterium sp. genome.</title>
        <authorList>
            <person name="Jung H.S."/>
            <person name="Baek J.H."/>
            <person name="Jeon C.O."/>
        </authorList>
    </citation>
    <scope>NUCLEOTIDE SEQUENCE</scope>
    <source>
        <strain evidence="6">SE-s28</strain>
    </source>
</reference>
<dbReference type="Pfam" id="PF13564">
    <property type="entry name" value="DoxX_2"/>
    <property type="match status" value="1"/>
</dbReference>